<proteinExistence type="inferred from homology"/>
<dbReference type="AlphaFoldDB" id="A0A5N5TIQ6"/>
<evidence type="ECO:0000256" key="2">
    <source>
        <dbReference type="ARBA" id="ARBA00022603"/>
    </source>
</evidence>
<dbReference type="InterPro" id="IPR029063">
    <property type="entry name" value="SAM-dependent_MTases_sf"/>
</dbReference>
<sequence>MNKILTCPRCEEHGDGIPNARLLFARIVSVEMQVKVIKLTGCITFISEWERSTVLGFLILFACDISPRAIEMVKSNSLYNEEIINAFVYDLTKDDICIESESVDLVSLIFVLSAILPNYFETILKKLFKVLRPGGLLLFRDYGVYDMAMIRFGPGSKLAEKLYVRQDGTGAYYFTVEELHTLFTSVGFEVICNEYVSRQTVNLKEGINAQRVFVQAKCRKPHKMMTQPS</sequence>
<keyword evidence="3 4" id="KW-0808">Transferase</keyword>
<dbReference type="Gene3D" id="3.40.50.150">
    <property type="entry name" value="Vaccinia Virus protein VP39"/>
    <property type="match status" value="1"/>
</dbReference>
<dbReference type="GO" id="GO:0008173">
    <property type="term" value="F:RNA methyltransferase activity"/>
    <property type="evidence" value="ECO:0007669"/>
    <property type="project" value="UniProtKB-ARBA"/>
</dbReference>
<dbReference type="OrthoDB" id="417697at2759"/>
<protein>
    <submittedName>
        <fullName evidence="4">Methyltransferase-like protein 6</fullName>
    </submittedName>
</protein>
<dbReference type="InterPro" id="IPR026113">
    <property type="entry name" value="METTL2/6/8-like"/>
</dbReference>
<dbReference type="SUPFAM" id="SSF53335">
    <property type="entry name" value="S-adenosyl-L-methionine-dependent methyltransferases"/>
    <property type="match status" value="1"/>
</dbReference>
<comment type="caution">
    <text evidence="4">The sequence shown here is derived from an EMBL/GenBank/DDBJ whole genome shotgun (WGS) entry which is preliminary data.</text>
</comment>
<dbReference type="EMBL" id="SEYY01001578">
    <property type="protein sequence ID" value="KAB7505225.1"/>
    <property type="molecule type" value="Genomic_DNA"/>
</dbReference>
<dbReference type="Pfam" id="PF13489">
    <property type="entry name" value="Methyltransf_23"/>
    <property type="match status" value="1"/>
</dbReference>
<dbReference type="PANTHER" id="PTHR22809">
    <property type="entry name" value="METHYLTRANSFERASE-RELATED"/>
    <property type="match status" value="1"/>
</dbReference>
<keyword evidence="5" id="KW-1185">Reference proteome</keyword>
<dbReference type="CDD" id="cd02440">
    <property type="entry name" value="AdoMet_MTases"/>
    <property type="match status" value="1"/>
</dbReference>
<accession>A0A5N5TIQ6</accession>
<dbReference type="GO" id="GO:0008757">
    <property type="term" value="F:S-adenosylmethionine-dependent methyltransferase activity"/>
    <property type="evidence" value="ECO:0007669"/>
    <property type="project" value="UniProtKB-ARBA"/>
</dbReference>
<gene>
    <name evidence="4" type="primary">METTL6</name>
    <name evidence="4" type="ORF">Anas_12136</name>
</gene>
<comment type="similarity">
    <text evidence="1">Belongs to the methyltransferase superfamily. METL family.</text>
</comment>
<evidence type="ECO:0000256" key="3">
    <source>
        <dbReference type="ARBA" id="ARBA00022679"/>
    </source>
</evidence>
<dbReference type="Proteomes" id="UP000326759">
    <property type="component" value="Unassembled WGS sequence"/>
</dbReference>
<evidence type="ECO:0000313" key="5">
    <source>
        <dbReference type="Proteomes" id="UP000326759"/>
    </source>
</evidence>
<evidence type="ECO:0000256" key="1">
    <source>
        <dbReference type="ARBA" id="ARBA00009725"/>
    </source>
</evidence>
<dbReference type="GO" id="GO:0032259">
    <property type="term" value="P:methylation"/>
    <property type="evidence" value="ECO:0007669"/>
    <property type="project" value="UniProtKB-KW"/>
</dbReference>
<organism evidence="4 5">
    <name type="scientific">Armadillidium nasatum</name>
    <dbReference type="NCBI Taxonomy" id="96803"/>
    <lineage>
        <taxon>Eukaryota</taxon>
        <taxon>Metazoa</taxon>
        <taxon>Ecdysozoa</taxon>
        <taxon>Arthropoda</taxon>
        <taxon>Crustacea</taxon>
        <taxon>Multicrustacea</taxon>
        <taxon>Malacostraca</taxon>
        <taxon>Eumalacostraca</taxon>
        <taxon>Peracarida</taxon>
        <taxon>Isopoda</taxon>
        <taxon>Oniscidea</taxon>
        <taxon>Crinocheta</taxon>
        <taxon>Armadillidiidae</taxon>
        <taxon>Armadillidium</taxon>
    </lineage>
</organism>
<name>A0A5N5TIQ6_9CRUS</name>
<dbReference type="PANTHER" id="PTHR22809:SF5">
    <property type="entry name" value="TRNA N(3)-METHYLCYTIDINE METHYLTRANSFERASE METTL6"/>
    <property type="match status" value="1"/>
</dbReference>
<evidence type="ECO:0000313" key="4">
    <source>
        <dbReference type="EMBL" id="KAB7505225.1"/>
    </source>
</evidence>
<keyword evidence="2 4" id="KW-0489">Methyltransferase</keyword>
<reference evidence="4 5" key="1">
    <citation type="journal article" date="2019" name="PLoS Biol.">
        <title>Sex chromosomes control vertical transmission of feminizing Wolbachia symbionts in an isopod.</title>
        <authorList>
            <person name="Becking T."/>
            <person name="Chebbi M.A."/>
            <person name="Giraud I."/>
            <person name="Moumen B."/>
            <person name="Laverre T."/>
            <person name="Caubet Y."/>
            <person name="Peccoud J."/>
            <person name="Gilbert C."/>
            <person name="Cordaux R."/>
        </authorList>
    </citation>
    <scope>NUCLEOTIDE SEQUENCE [LARGE SCALE GENOMIC DNA]</scope>
    <source>
        <strain evidence="4">ANa2</strain>
        <tissue evidence="4">Whole body excluding digestive tract and cuticle</tissue>
    </source>
</reference>